<proteinExistence type="predicted"/>
<comment type="caution">
    <text evidence="1">The sequence shown here is derived from an EMBL/GenBank/DDBJ whole genome shotgun (WGS) entry which is preliminary data.</text>
</comment>
<accession>A0A478FQJ9</accession>
<dbReference type="Proteomes" id="UP000324831">
    <property type="component" value="Unassembled WGS sequence"/>
</dbReference>
<protein>
    <submittedName>
        <fullName evidence="1">Uncharacterized protein</fullName>
    </submittedName>
</protein>
<gene>
    <name evidence="1" type="ORF">MHSWG343_03730</name>
</gene>
<evidence type="ECO:0000313" key="1">
    <source>
        <dbReference type="EMBL" id="GCE63377.1"/>
    </source>
</evidence>
<dbReference type="EMBL" id="BIMN01000001">
    <property type="protein sequence ID" value="GCE63377.1"/>
    <property type="molecule type" value="Genomic_DNA"/>
</dbReference>
<evidence type="ECO:0000313" key="2">
    <source>
        <dbReference type="Proteomes" id="UP000324831"/>
    </source>
</evidence>
<name>A0A478FQJ9_9MOLU</name>
<reference evidence="1 2" key="1">
    <citation type="submission" date="2019-01" db="EMBL/GenBank/DDBJ databases">
        <title>Draft genome sequences of Candidatus Mycoplasma haemohominis SWG34-3 identified from a patient with pyrexia, anemia and liver dysfunction.</title>
        <authorList>
            <person name="Sekizuka T."/>
            <person name="Hattori N."/>
            <person name="Katano H."/>
            <person name="Takuma T."/>
            <person name="Ito T."/>
            <person name="Arai N."/>
            <person name="Yanai R."/>
            <person name="Ishii S."/>
            <person name="Miura Y."/>
            <person name="Tokunaga T."/>
            <person name="Watanabe H."/>
            <person name="Nomura N."/>
            <person name="Eguchi J."/>
            <person name="Arai T."/>
            <person name="Hasegawa H."/>
            <person name="Nakamaki T."/>
            <person name="Wakita T."/>
            <person name="Niki Y."/>
            <person name="Kuroda M."/>
        </authorList>
    </citation>
    <scope>NUCLEOTIDE SEQUENCE [LARGE SCALE GENOMIC DNA]</scope>
    <source>
        <strain evidence="1">SWG34-3</strain>
    </source>
</reference>
<organism evidence="1 2">
    <name type="scientific">Candidatus Mycoplasma haematohominis</name>
    <dbReference type="NCBI Taxonomy" id="1494318"/>
    <lineage>
        <taxon>Bacteria</taxon>
        <taxon>Bacillati</taxon>
        <taxon>Mycoplasmatota</taxon>
        <taxon>Mollicutes</taxon>
        <taxon>Mycoplasmataceae</taxon>
        <taxon>Mycoplasma</taxon>
    </lineage>
</organism>
<sequence>MTPKMKAMAFSSTVTAGVFTTTLFGLLTYQDNGFVEAPSKLSSISPQLDSLCRTFMNLFDLNDEDITEDFINNAQKKKTQPNNQLFLEVHWVCKDLVKDSSSANIDRANKSMCYIWNKGIEMNKLIDKDGISSYCSAHQSNGDVYKNRYGEQSQSLDDYLKSWETSDNVQASA</sequence>
<dbReference type="AlphaFoldDB" id="A0A478FQJ9"/>